<evidence type="ECO:0000313" key="3">
    <source>
        <dbReference type="EMBL" id="CAF3831902.1"/>
    </source>
</evidence>
<organism evidence="2 4">
    <name type="scientific">Didymodactylos carnosus</name>
    <dbReference type="NCBI Taxonomy" id="1234261"/>
    <lineage>
        <taxon>Eukaryota</taxon>
        <taxon>Metazoa</taxon>
        <taxon>Spiralia</taxon>
        <taxon>Gnathifera</taxon>
        <taxon>Rotifera</taxon>
        <taxon>Eurotatoria</taxon>
        <taxon>Bdelloidea</taxon>
        <taxon>Philodinida</taxon>
        <taxon>Philodinidae</taxon>
        <taxon>Didymodactylos</taxon>
    </lineage>
</organism>
<dbReference type="EMBL" id="CAJNOQ010004537">
    <property type="protein sequence ID" value="CAF1063896.1"/>
    <property type="molecule type" value="Genomic_DNA"/>
</dbReference>
<sequence length="83" mass="9233">MDRYSVMVSIEDPQGNTQSSVIVKLGPENSCQQLVDQIWDLAERQSSGESKNNDQGRWTFTAVSENNEISRSTAASDSPKIRN</sequence>
<feature type="region of interest" description="Disordered" evidence="1">
    <location>
        <begin position="45"/>
        <end position="83"/>
    </location>
</feature>
<name>A0A814LIU0_9BILA</name>
<protein>
    <submittedName>
        <fullName evidence="2">Uncharacterized protein</fullName>
    </submittedName>
</protein>
<feature type="compositionally biased region" description="Polar residues" evidence="1">
    <location>
        <begin position="45"/>
        <end position="76"/>
    </location>
</feature>
<accession>A0A814LIU0</accession>
<keyword evidence="4" id="KW-1185">Reference proteome</keyword>
<comment type="caution">
    <text evidence="2">The sequence shown here is derived from an EMBL/GenBank/DDBJ whole genome shotgun (WGS) entry which is preliminary data.</text>
</comment>
<proteinExistence type="predicted"/>
<dbReference type="AlphaFoldDB" id="A0A814LIU0"/>
<dbReference type="Proteomes" id="UP000663829">
    <property type="component" value="Unassembled WGS sequence"/>
</dbReference>
<dbReference type="EMBL" id="CAJOBC010004537">
    <property type="protein sequence ID" value="CAF3831902.1"/>
    <property type="molecule type" value="Genomic_DNA"/>
</dbReference>
<gene>
    <name evidence="2" type="ORF">GPM918_LOCUS16925</name>
    <name evidence="3" type="ORF">SRO942_LOCUS16924</name>
</gene>
<evidence type="ECO:0000313" key="2">
    <source>
        <dbReference type="EMBL" id="CAF1063896.1"/>
    </source>
</evidence>
<evidence type="ECO:0000256" key="1">
    <source>
        <dbReference type="SAM" id="MobiDB-lite"/>
    </source>
</evidence>
<dbReference type="Proteomes" id="UP000681722">
    <property type="component" value="Unassembled WGS sequence"/>
</dbReference>
<evidence type="ECO:0000313" key="4">
    <source>
        <dbReference type="Proteomes" id="UP000663829"/>
    </source>
</evidence>
<reference evidence="2" key="1">
    <citation type="submission" date="2021-02" db="EMBL/GenBank/DDBJ databases">
        <authorList>
            <person name="Nowell W R."/>
        </authorList>
    </citation>
    <scope>NUCLEOTIDE SEQUENCE</scope>
</reference>